<keyword evidence="3 9" id="KW-0436">Ligase</keyword>
<evidence type="ECO:0000256" key="8">
    <source>
        <dbReference type="ARBA" id="ARBA00047469"/>
    </source>
</evidence>
<dbReference type="InterPro" id="IPR009080">
    <property type="entry name" value="tRNAsynth_Ia_anticodon-bd"/>
</dbReference>
<sequence>MDAQYSPHDVERSAQTFWAKNACFKAIEDANREKYYCLCMFPYPSGKLHMGHVRNYTIGDVVARFQRMNGRNVLQPMGWDAFGMPAENAAIKNNVPPAKWTHENIDYMRGQLKALGFAYDWDREFATCDTDYYRWEQWFFAQLVEKGLVYKKMSTVNWDPVDQTVLANEQVVDGCGWRSGAPVERREIPLWFLKITDYAEELLSDLDHVDWPEQVKTMQRNWIGKSKGVELEFGVSGSRELSELTVYTTRPDTLFGVTYLGIAADHPLAIEAAKTVDGLEAFRQECRQGGTSEADMATMEKRGMDTGFTAVHPLSGREVPIFVANFVLMEYGTGAVMAVPAHDQRDFEFASKYGLAIEPVIADAETKAAPDLSETAFTDHGVLINSNEFDGLEFQAAFDAIAARLEALGKGTVKTNFRLRDWGVARQRYWGAPIPVKYGPNGETKALTDDELPVALPTEIEIDATGSPLKKSPAFYDLGDGWVRETDTFDTFMESSWYYARFCCADNDSAMLDERANYWLPVDLYIGGIEHAILHLLYARFFHKLMRDFGLVESDEPFKRLLTQGMVIAETFFRKNSNGSKEWYNPADVEVERDDKGRPVRAVLISDGQPVEMGGVEKMSKSKNNGVDPQSMIDRFGADTVRLFMMFAAPPEQSLEWSDSGVEGAHRFLKRLWRLVHDHLAQGTPATLDTERLSDAQRELRRKTHETIAKASDDIGRRTTFNTAIAAVMELTNAIGRFDDDSAEGLAVAREAVEASVLILAPIVPHITHQLWVALGHDTPAIDAEWPALDESALKRDSITVVVQVNGKVRDRLDVAPDADKDAIEESARALPNVARHIEGKTVRKVIVVPGKLVNIVAN</sequence>
<dbReference type="Gene3D" id="3.40.50.620">
    <property type="entry name" value="HUPs"/>
    <property type="match status" value="1"/>
</dbReference>
<accession>A0ABU1GWD5</accession>
<dbReference type="Gene3D" id="3.10.20.590">
    <property type="match status" value="1"/>
</dbReference>
<dbReference type="NCBIfam" id="TIGR00396">
    <property type="entry name" value="leuS_bact"/>
    <property type="match status" value="1"/>
</dbReference>
<dbReference type="Pfam" id="PF08264">
    <property type="entry name" value="Anticodon_1"/>
    <property type="match status" value="1"/>
</dbReference>
<dbReference type="Pfam" id="PF09334">
    <property type="entry name" value="tRNA-synt_1g"/>
    <property type="match status" value="1"/>
</dbReference>
<evidence type="ECO:0000256" key="3">
    <source>
        <dbReference type="ARBA" id="ARBA00022598"/>
    </source>
</evidence>
<dbReference type="PANTHER" id="PTHR43740">
    <property type="entry name" value="LEUCYL-TRNA SYNTHETASE"/>
    <property type="match status" value="1"/>
</dbReference>
<keyword evidence="4 9" id="KW-0547">Nucleotide-binding</keyword>
<keyword evidence="16" id="KW-1185">Reference proteome</keyword>
<feature type="short sequence motif" description="'KMSKS' region" evidence="9">
    <location>
        <begin position="618"/>
        <end position="622"/>
    </location>
</feature>
<feature type="short sequence motif" description="'HIGH' region" evidence="9">
    <location>
        <begin position="42"/>
        <end position="52"/>
    </location>
</feature>
<evidence type="ECO:0000256" key="9">
    <source>
        <dbReference type="HAMAP-Rule" id="MF_00049"/>
    </source>
</evidence>
<dbReference type="InterPro" id="IPR013155">
    <property type="entry name" value="M/V/L/I-tRNA-synth_anticd-bd"/>
</dbReference>
<keyword evidence="5 9" id="KW-0067">ATP-binding</keyword>
<dbReference type="GO" id="GO:0004823">
    <property type="term" value="F:leucine-tRNA ligase activity"/>
    <property type="evidence" value="ECO:0007669"/>
    <property type="project" value="UniProtKB-EC"/>
</dbReference>
<evidence type="ECO:0000313" key="16">
    <source>
        <dbReference type="Proteomes" id="UP001269375"/>
    </source>
</evidence>
<comment type="caution">
    <text evidence="15">The sequence shown here is derived from an EMBL/GenBank/DDBJ whole genome shotgun (WGS) entry which is preliminary data.</text>
</comment>
<dbReference type="RefSeq" id="WP_251589413.1">
    <property type="nucleotide sequence ID" value="NZ_JAMLJI010000001.1"/>
</dbReference>
<reference evidence="15 16" key="1">
    <citation type="submission" date="2023-04" db="EMBL/GenBank/DDBJ databases">
        <title>A long-awaited taxogenomic arrangement of the family Halomonadaceae.</title>
        <authorList>
            <person name="De La Haba R."/>
            <person name="Chuvochina M."/>
            <person name="Wittouck S."/>
            <person name="Arahal D.R."/>
            <person name="Sanchez-Porro C."/>
            <person name="Hugenholtz P."/>
            <person name="Ventosa A."/>
        </authorList>
    </citation>
    <scope>NUCLEOTIDE SEQUENCE [LARGE SCALE GENOMIC DNA]</scope>
    <source>
        <strain evidence="15 16">DSM 22428</strain>
    </source>
</reference>
<gene>
    <name evidence="9 15" type="primary">leuS</name>
    <name evidence="15" type="ORF">QC825_06055</name>
</gene>
<evidence type="ECO:0000256" key="6">
    <source>
        <dbReference type="ARBA" id="ARBA00022917"/>
    </source>
</evidence>
<dbReference type="InterPro" id="IPR009008">
    <property type="entry name" value="Val/Leu/Ile-tRNA-synth_edit"/>
</dbReference>
<feature type="domain" description="Methionyl/Leucyl tRNA synthetase" evidence="13">
    <location>
        <begin position="38"/>
        <end position="175"/>
    </location>
</feature>
<dbReference type="Pfam" id="PF00133">
    <property type="entry name" value="tRNA-synt_1"/>
    <property type="match status" value="2"/>
</dbReference>
<dbReference type="Gene3D" id="1.10.730.10">
    <property type="entry name" value="Isoleucyl-tRNA Synthetase, Domain 1"/>
    <property type="match status" value="2"/>
</dbReference>
<keyword evidence="6 9" id="KW-0648">Protein biosynthesis</keyword>
<dbReference type="SUPFAM" id="SSF52374">
    <property type="entry name" value="Nucleotidylyl transferase"/>
    <property type="match status" value="1"/>
</dbReference>
<dbReference type="Gene3D" id="3.90.740.10">
    <property type="entry name" value="Valyl/Leucyl/Isoleucyl-tRNA synthetase, editing domain"/>
    <property type="match status" value="1"/>
</dbReference>
<dbReference type="PROSITE" id="PS00178">
    <property type="entry name" value="AA_TRNA_LIGASE_I"/>
    <property type="match status" value="1"/>
</dbReference>
<name>A0ABU1GWD5_9GAMM</name>
<protein>
    <recommendedName>
        <fullName evidence="9">Leucine--tRNA ligase</fullName>
        <ecNumber evidence="9">6.1.1.4</ecNumber>
    </recommendedName>
    <alternativeName>
        <fullName evidence="9">Leucyl-tRNA synthetase</fullName>
        <shortName evidence="9">LeuRS</shortName>
    </alternativeName>
</protein>
<dbReference type="Pfam" id="PF13603">
    <property type="entry name" value="tRNA-synt_1_2"/>
    <property type="match status" value="1"/>
</dbReference>
<dbReference type="HAMAP" id="MF_00049_B">
    <property type="entry name" value="Leu_tRNA_synth_B"/>
    <property type="match status" value="1"/>
</dbReference>
<organism evidence="15 16">
    <name type="scientific">Larsenimonas suaedae</name>
    <dbReference type="NCBI Taxonomy" id="1851019"/>
    <lineage>
        <taxon>Bacteria</taxon>
        <taxon>Pseudomonadati</taxon>
        <taxon>Pseudomonadota</taxon>
        <taxon>Gammaproteobacteria</taxon>
        <taxon>Oceanospirillales</taxon>
        <taxon>Halomonadaceae</taxon>
        <taxon>Larsenimonas</taxon>
    </lineage>
</organism>
<dbReference type="InterPro" id="IPR015413">
    <property type="entry name" value="Methionyl/Leucyl_tRNA_Synth"/>
</dbReference>
<evidence type="ECO:0000259" key="11">
    <source>
        <dbReference type="Pfam" id="PF00133"/>
    </source>
</evidence>
<feature type="binding site" evidence="9">
    <location>
        <position position="621"/>
    </location>
    <ligand>
        <name>ATP</name>
        <dbReference type="ChEBI" id="CHEBI:30616"/>
    </ligand>
</feature>
<evidence type="ECO:0000256" key="5">
    <source>
        <dbReference type="ARBA" id="ARBA00022840"/>
    </source>
</evidence>
<keyword evidence="2 9" id="KW-0963">Cytoplasm</keyword>
<dbReference type="EMBL" id="JARWAO010000003">
    <property type="protein sequence ID" value="MDR5895633.1"/>
    <property type="molecule type" value="Genomic_DNA"/>
</dbReference>
<evidence type="ECO:0000313" key="15">
    <source>
        <dbReference type="EMBL" id="MDR5895633.1"/>
    </source>
</evidence>
<evidence type="ECO:0000259" key="13">
    <source>
        <dbReference type="Pfam" id="PF09334"/>
    </source>
</evidence>
<dbReference type="CDD" id="cd00812">
    <property type="entry name" value="LeuRS_core"/>
    <property type="match status" value="1"/>
</dbReference>
<dbReference type="SUPFAM" id="SSF50677">
    <property type="entry name" value="ValRS/IleRS/LeuRS editing domain"/>
    <property type="match status" value="1"/>
</dbReference>
<comment type="similarity">
    <text evidence="1 9 10">Belongs to the class-I aminoacyl-tRNA synthetase family.</text>
</comment>
<dbReference type="EC" id="6.1.1.4" evidence="9"/>
<comment type="catalytic activity">
    <reaction evidence="8 9">
        <text>tRNA(Leu) + L-leucine + ATP = L-leucyl-tRNA(Leu) + AMP + diphosphate</text>
        <dbReference type="Rhea" id="RHEA:11688"/>
        <dbReference type="Rhea" id="RHEA-COMP:9613"/>
        <dbReference type="Rhea" id="RHEA-COMP:9622"/>
        <dbReference type="ChEBI" id="CHEBI:30616"/>
        <dbReference type="ChEBI" id="CHEBI:33019"/>
        <dbReference type="ChEBI" id="CHEBI:57427"/>
        <dbReference type="ChEBI" id="CHEBI:78442"/>
        <dbReference type="ChEBI" id="CHEBI:78494"/>
        <dbReference type="ChEBI" id="CHEBI:456215"/>
        <dbReference type="EC" id="6.1.1.4"/>
    </reaction>
</comment>
<proteinExistence type="inferred from homology"/>
<evidence type="ECO:0000256" key="2">
    <source>
        <dbReference type="ARBA" id="ARBA00022490"/>
    </source>
</evidence>
<dbReference type="InterPro" id="IPR001412">
    <property type="entry name" value="aa-tRNA-synth_I_CS"/>
</dbReference>
<dbReference type="CDD" id="cd07958">
    <property type="entry name" value="Anticodon_Ia_Leu_BEm"/>
    <property type="match status" value="1"/>
</dbReference>
<dbReference type="PRINTS" id="PR00985">
    <property type="entry name" value="TRNASYNTHLEU"/>
</dbReference>
<feature type="domain" description="Leucyl-tRNA synthetase editing" evidence="14">
    <location>
        <begin position="220"/>
        <end position="405"/>
    </location>
</feature>
<evidence type="ECO:0000256" key="4">
    <source>
        <dbReference type="ARBA" id="ARBA00022741"/>
    </source>
</evidence>
<dbReference type="SUPFAM" id="SSF47323">
    <property type="entry name" value="Anticodon-binding domain of a subclass of class I aminoacyl-tRNA synthetases"/>
    <property type="match status" value="1"/>
</dbReference>
<evidence type="ECO:0000259" key="14">
    <source>
        <dbReference type="Pfam" id="PF13603"/>
    </source>
</evidence>
<feature type="domain" description="Aminoacyl-tRNA synthetase class Ia" evidence="11">
    <location>
        <begin position="617"/>
        <end position="657"/>
    </location>
</feature>
<feature type="domain" description="Methionyl/Valyl/Leucyl/Isoleucyl-tRNA synthetase anticodon-binding" evidence="12">
    <location>
        <begin position="698"/>
        <end position="823"/>
    </location>
</feature>
<evidence type="ECO:0000256" key="10">
    <source>
        <dbReference type="RuleBase" id="RU363035"/>
    </source>
</evidence>
<evidence type="ECO:0000256" key="1">
    <source>
        <dbReference type="ARBA" id="ARBA00005594"/>
    </source>
</evidence>
<dbReference type="PANTHER" id="PTHR43740:SF2">
    <property type="entry name" value="LEUCINE--TRNA LIGASE, MITOCHONDRIAL"/>
    <property type="match status" value="1"/>
</dbReference>
<comment type="subcellular location">
    <subcellularLocation>
        <location evidence="9">Cytoplasm</location>
    </subcellularLocation>
</comment>
<dbReference type="InterPro" id="IPR002302">
    <property type="entry name" value="Leu-tRNA-ligase"/>
</dbReference>
<keyword evidence="7 9" id="KW-0030">Aminoacyl-tRNA synthetase</keyword>
<evidence type="ECO:0000256" key="7">
    <source>
        <dbReference type="ARBA" id="ARBA00023146"/>
    </source>
</evidence>
<feature type="domain" description="Aminoacyl-tRNA synthetase class Ia" evidence="11">
    <location>
        <begin position="420"/>
        <end position="589"/>
    </location>
</feature>
<dbReference type="InterPro" id="IPR025709">
    <property type="entry name" value="Leu_tRNA-synth_edit"/>
</dbReference>
<dbReference type="Gene3D" id="2.20.28.290">
    <property type="match status" value="1"/>
</dbReference>
<dbReference type="Proteomes" id="UP001269375">
    <property type="component" value="Unassembled WGS sequence"/>
</dbReference>
<dbReference type="InterPro" id="IPR014729">
    <property type="entry name" value="Rossmann-like_a/b/a_fold"/>
</dbReference>
<dbReference type="InterPro" id="IPR002300">
    <property type="entry name" value="aa-tRNA-synth_Ia"/>
</dbReference>
<evidence type="ECO:0000259" key="12">
    <source>
        <dbReference type="Pfam" id="PF08264"/>
    </source>
</evidence>